<dbReference type="InterPro" id="IPR008166">
    <property type="entry name" value="Glyco_transf_92"/>
</dbReference>
<name>A0ABD1NGD4_9FABA</name>
<keyword evidence="4" id="KW-0808">Transferase</keyword>
<keyword evidence="3" id="KW-0328">Glycosyltransferase</keyword>
<keyword evidence="5 8" id="KW-0812">Transmembrane</keyword>
<proteinExistence type="inferred from homology"/>
<keyword evidence="6 8" id="KW-1133">Transmembrane helix</keyword>
<keyword evidence="10" id="KW-1185">Reference proteome</keyword>
<evidence type="ECO:0000313" key="10">
    <source>
        <dbReference type="Proteomes" id="UP001603857"/>
    </source>
</evidence>
<sequence>MIPNKENEKPSPSTYPSYSPMLITHLKFLLIFPPQNSCTIFPSDANINKPTLPENGLLWLSSWSSSLLLPWETMRRRPRTTFLVSLIALLTFTTFSLYLSRNAISTWRPDTDLLPNVNTNNLVIRNNTTTTNNIVVHELTHQTRRVSSIKDTLPAVSVLIPDWEILVIVAPNTPLSSSYQHHCLFPNNARSPAKFAGVLPFTNRTTFKCDMPESVLHRRMFSQPTLVTEASDEEFPAPAPPLPRWNFLVYESFSTENDVVVFAKGVNHRQGNPRSPNELRCVFDLGSKKVRNVVTSSAQEVFRCPHPNPSELGLDSYDDLRQRIGITLEIVADKITAPSVAYYIPRPEPKPKPNAIALSTGQARPKHFLCACTMVYNVAKVLREWVMYHAKVGVDNFILYDNGSDDDFYSVVEELRSEGYNISTVFWIWPKTQEAGFSHSVVYSQSKGLCTWIMYVDVDEFAFSPSWGGKNNLKSVVRVPSLKTLLRREQKRNGKVGQVSMRCLEFGPSGQRWHPAEGVTQGYTCRRRGEQRHKSAVLVEGVDPSLWNVIHHFRVNEGSGFGSKQVSVEEGLVNHYKYQAWDEFKSKFRRRVSAYVVDWTQAVNPESKDRTPGLGFQPIEPKDWSHRFCEVRDYRLKSFTRAWFGSLTPNGYTMPWQTQTS</sequence>
<feature type="transmembrane region" description="Helical" evidence="8">
    <location>
        <begin position="81"/>
        <end position="99"/>
    </location>
</feature>
<organism evidence="9 10">
    <name type="scientific">Flemingia macrophylla</name>
    <dbReference type="NCBI Taxonomy" id="520843"/>
    <lineage>
        <taxon>Eukaryota</taxon>
        <taxon>Viridiplantae</taxon>
        <taxon>Streptophyta</taxon>
        <taxon>Embryophyta</taxon>
        <taxon>Tracheophyta</taxon>
        <taxon>Spermatophyta</taxon>
        <taxon>Magnoliopsida</taxon>
        <taxon>eudicotyledons</taxon>
        <taxon>Gunneridae</taxon>
        <taxon>Pentapetalae</taxon>
        <taxon>rosids</taxon>
        <taxon>fabids</taxon>
        <taxon>Fabales</taxon>
        <taxon>Fabaceae</taxon>
        <taxon>Papilionoideae</taxon>
        <taxon>50 kb inversion clade</taxon>
        <taxon>NPAAA clade</taxon>
        <taxon>indigoferoid/millettioid clade</taxon>
        <taxon>Phaseoleae</taxon>
        <taxon>Flemingia</taxon>
    </lineage>
</organism>
<accession>A0ABD1NGD4</accession>
<evidence type="ECO:0000256" key="6">
    <source>
        <dbReference type="ARBA" id="ARBA00022989"/>
    </source>
</evidence>
<comment type="subcellular location">
    <subcellularLocation>
        <location evidence="1">Membrane</location>
        <topology evidence="1">Single-pass membrane protein</topology>
    </subcellularLocation>
</comment>
<gene>
    <name evidence="9" type="ORF">Fmac_000175</name>
</gene>
<dbReference type="Pfam" id="PF01697">
    <property type="entry name" value="Glyco_transf_92"/>
    <property type="match status" value="1"/>
</dbReference>
<evidence type="ECO:0000256" key="7">
    <source>
        <dbReference type="ARBA" id="ARBA00023136"/>
    </source>
</evidence>
<evidence type="ECO:0008006" key="11">
    <source>
        <dbReference type="Google" id="ProtNLM"/>
    </source>
</evidence>
<protein>
    <recommendedName>
        <fullName evidence="11">Glycosyltransferase family 92 protein</fullName>
    </recommendedName>
</protein>
<keyword evidence="7 8" id="KW-0472">Membrane</keyword>
<comment type="caution">
    <text evidence="9">The sequence shown here is derived from an EMBL/GenBank/DDBJ whole genome shotgun (WGS) entry which is preliminary data.</text>
</comment>
<dbReference type="SUPFAM" id="SSF53448">
    <property type="entry name" value="Nucleotide-diphospho-sugar transferases"/>
    <property type="match status" value="1"/>
</dbReference>
<comment type="similarity">
    <text evidence="2">Belongs to the glycosyltransferase 92 family.</text>
</comment>
<dbReference type="InterPro" id="IPR029044">
    <property type="entry name" value="Nucleotide-diphossugar_trans"/>
</dbReference>
<evidence type="ECO:0000313" key="9">
    <source>
        <dbReference type="EMBL" id="KAL2346175.1"/>
    </source>
</evidence>
<dbReference type="AlphaFoldDB" id="A0ABD1NGD4"/>
<evidence type="ECO:0000256" key="5">
    <source>
        <dbReference type="ARBA" id="ARBA00022692"/>
    </source>
</evidence>
<evidence type="ECO:0000256" key="4">
    <source>
        <dbReference type="ARBA" id="ARBA00022679"/>
    </source>
</evidence>
<dbReference type="GO" id="GO:0016020">
    <property type="term" value="C:membrane"/>
    <property type="evidence" value="ECO:0007669"/>
    <property type="project" value="UniProtKB-SubCell"/>
</dbReference>
<dbReference type="EMBL" id="JBGMDY010000001">
    <property type="protein sequence ID" value="KAL2346175.1"/>
    <property type="molecule type" value="Genomic_DNA"/>
</dbReference>
<evidence type="ECO:0000256" key="2">
    <source>
        <dbReference type="ARBA" id="ARBA00007647"/>
    </source>
</evidence>
<dbReference type="PANTHER" id="PTHR21461">
    <property type="entry name" value="GLYCOSYLTRANSFERASE FAMILY 92 PROTEIN"/>
    <property type="match status" value="1"/>
</dbReference>
<dbReference type="Proteomes" id="UP001603857">
    <property type="component" value="Unassembled WGS sequence"/>
</dbReference>
<reference evidence="9 10" key="1">
    <citation type="submission" date="2024-08" db="EMBL/GenBank/DDBJ databases">
        <title>Insights into the chromosomal genome structure of Flemingia macrophylla.</title>
        <authorList>
            <person name="Ding Y."/>
            <person name="Zhao Y."/>
            <person name="Bi W."/>
            <person name="Wu M."/>
            <person name="Zhao G."/>
            <person name="Gong Y."/>
            <person name="Li W."/>
            <person name="Zhang P."/>
        </authorList>
    </citation>
    <scope>NUCLEOTIDE SEQUENCE [LARGE SCALE GENOMIC DNA]</scope>
    <source>
        <strain evidence="9">DYQJB</strain>
        <tissue evidence="9">Leaf</tissue>
    </source>
</reference>
<dbReference type="PANTHER" id="PTHR21461:SF69">
    <property type="entry name" value="GLYCOSYLTRANSFERASE FAMILY 92 PROTEIN"/>
    <property type="match status" value="1"/>
</dbReference>
<dbReference type="GO" id="GO:0016757">
    <property type="term" value="F:glycosyltransferase activity"/>
    <property type="evidence" value="ECO:0007669"/>
    <property type="project" value="UniProtKB-KW"/>
</dbReference>
<evidence type="ECO:0000256" key="1">
    <source>
        <dbReference type="ARBA" id="ARBA00004167"/>
    </source>
</evidence>
<evidence type="ECO:0000256" key="8">
    <source>
        <dbReference type="SAM" id="Phobius"/>
    </source>
</evidence>
<evidence type="ECO:0000256" key="3">
    <source>
        <dbReference type="ARBA" id="ARBA00022676"/>
    </source>
</evidence>